<dbReference type="EnsemblPlants" id="AVESA.00010b.r2.1AG0001870.1">
    <property type="protein sequence ID" value="AVESA.00010b.r2.1AG0001870.1.CDS.1"/>
    <property type="gene ID" value="AVESA.00010b.r2.1AG0001870"/>
</dbReference>
<sequence>METTMGMSLVLIVLVVYCSSATLVTCSAAAGFRVELTHVDAKRGYTAAERVQRAMASSRQRLASFAADVAAPVHWNTSQYIAEYLIGTPPQRAEALIDTGSDLIWTQCTTCLQKRGSCVKQGLPLYNASKSNTFHPVSCNDTLCLANQEHTCAKDGSCNFGAFYGAGDATGSIGTEVFTFQNGSETLTFGCVNDLAITEGSLDGSSGLIGLGRGPLSLVSQTRATKFSYCHTPYLRSNATTGASSHLFVGDSASLSGSSPVMSMSFVESPKEYPFYYVPLVGITVGNTRLSIPPTVFALNKSGDGGVIVDSGSPTTALVDGAYDPLTEELKRQLNGSLIPPPAGSGVDLCVALVQEKTVPSMVFHFSGGADMVLPRENYWAPLDNSTSCMVMDHSGGFSIIGNFQLQNKHMLYDLAKNQLSFQTVDCSSL</sequence>
<accession>A0ACD5T6R8</accession>
<reference evidence="1" key="1">
    <citation type="submission" date="2021-05" db="EMBL/GenBank/DDBJ databases">
        <authorList>
            <person name="Scholz U."/>
            <person name="Mascher M."/>
            <person name="Fiebig A."/>
        </authorList>
    </citation>
    <scope>NUCLEOTIDE SEQUENCE [LARGE SCALE GENOMIC DNA]</scope>
</reference>
<evidence type="ECO:0000313" key="2">
    <source>
        <dbReference type="Proteomes" id="UP001732700"/>
    </source>
</evidence>
<keyword evidence="2" id="KW-1185">Reference proteome</keyword>
<protein>
    <submittedName>
        <fullName evidence="1">Uncharacterized protein</fullName>
    </submittedName>
</protein>
<proteinExistence type="predicted"/>
<organism evidence="1 2">
    <name type="scientific">Avena sativa</name>
    <name type="common">Oat</name>
    <dbReference type="NCBI Taxonomy" id="4498"/>
    <lineage>
        <taxon>Eukaryota</taxon>
        <taxon>Viridiplantae</taxon>
        <taxon>Streptophyta</taxon>
        <taxon>Embryophyta</taxon>
        <taxon>Tracheophyta</taxon>
        <taxon>Spermatophyta</taxon>
        <taxon>Magnoliopsida</taxon>
        <taxon>Liliopsida</taxon>
        <taxon>Poales</taxon>
        <taxon>Poaceae</taxon>
        <taxon>BOP clade</taxon>
        <taxon>Pooideae</taxon>
        <taxon>Poodae</taxon>
        <taxon>Poeae</taxon>
        <taxon>Poeae Chloroplast Group 1 (Aveneae type)</taxon>
        <taxon>Aveninae</taxon>
        <taxon>Avena</taxon>
    </lineage>
</organism>
<name>A0ACD5T6R8_AVESA</name>
<evidence type="ECO:0000313" key="1">
    <source>
        <dbReference type="EnsemblPlants" id="AVESA.00010b.r2.1AG0001870.1.CDS.1"/>
    </source>
</evidence>
<dbReference type="Proteomes" id="UP001732700">
    <property type="component" value="Chromosome 1A"/>
</dbReference>
<reference evidence="1" key="2">
    <citation type="submission" date="2025-09" db="UniProtKB">
        <authorList>
            <consortium name="EnsemblPlants"/>
        </authorList>
    </citation>
    <scope>IDENTIFICATION</scope>
</reference>